<dbReference type="eggNOG" id="KOG1178">
    <property type="taxonomic scope" value="Eukaryota"/>
</dbReference>
<gene>
    <name evidence="8" type="ORF">NFIA_029990</name>
</gene>
<dbReference type="KEGG" id="nfi:NFIA_029990"/>
<dbReference type="PANTHER" id="PTHR45527:SF3">
    <property type="entry name" value="SIDEROPHORE SYNTHETASE (EUROFUNG)"/>
    <property type="match status" value="1"/>
</dbReference>
<dbReference type="Pfam" id="PF00501">
    <property type="entry name" value="AMP-binding"/>
    <property type="match status" value="1"/>
</dbReference>
<keyword evidence="3" id="KW-0436">Ligase</keyword>
<dbReference type="GO" id="GO:0005737">
    <property type="term" value="C:cytoplasm"/>
    <property type="evidence" value="ECO:0007669"/>
    <property type="project" value="TreeGrafter"/>
</dbReference>
<dbReference type="RefSeq" id="XP_001262464.1">
    <property type="nucleotide sequence ID" value="XM_001262463.1"/>
</dbReference>
<evidence type="ECO:0000256" key="5">
    <source>
        <dbReference type="ARBA" id="ARBA00023026"/>
    </source>
</evidence>
<sequence>MTRILQFSSYAFDPSVQEHISALMAGACICIPSETQRLNDLAGVIHELQINYTIMVPSLARRLSREELAGLKTLTLVGETMTRTDVEYWARSVRLINGYGPAECSVVSVIQSGMDVDTDPHDIGVAQGCVCWVVDPGNHDVLLPVGGTGELLIEGPLVGRGYLNNPRRTAEAFIAPPKWLQPLRPPHSSRLYKTGDLVRLRKDGSFQYLGRKDKQVKLRGQRIELAHVEAQVRQCFKGVLDAVVELAVMAGGGSRRAQLVASVVSTRRADDKKDGVNSLLQNPSEEFRARAAAATIALRQALPPSMVPSIILPLVEIPRTASGKVDRNRLRARLEALRPDELVPYRPSVSSSLNQDDLSEPEKVLLRLCAQVLSLKPDMLSVHDNFFHCGGDSIDAMKLAAMSRSTGFAVSVGDIFSHPVLADLASVAASSVSADEQPYHPFSLLSVTPSLEQSFKKTSDAVFIDRKTFHSYHFALKGRIDVDRLRRACDAMMVRYSILRTVFWEHEGRLIQAVLGNIQAPFRHRQAKRDPLAQCRSQWETEMAQFDIRDGLAVSWTLFSNSPVDHVFALQLSHAQWDGISIPYLFQDLAAAYNNTSLPPTSDFALYLHRCATLDRAAPYRFWREYLSGSSLVSPFSLAHTRGTGQATTTVMAVTSIQPPELPAGFTMATLIKAAAAFYLTRLLAQADIVFGQTVNGRNMALDNVDTILGPCLNFIPMRVALQPEWTVQDLLAHVYQQHMRSVPYDYMPLPEIIHECTDWAAGSELTFIVQHQSIQLKQTLPLEGMADVQYSLFANFDPLKEVWVFSEPHSDRLEIQICANSGVLTEKQAAFLSEEIAKVVELFWQTPDMLLDSAVEHICPHMLRQN</sequence>
<dbReference type="PANTHER" id="PTHR45527">
    <property type="entry name" value="NONRIBOSOMAL PEPTIDE SYNTHETASE"/>
    <property type="match status" value="1"/>
</dbReference>
<dbReference type="CDD" id="cd19542">
    <property type="entry name" value="CT_NRPS-like"/>
    <property type="match status" value="1"/>
</dbReference>
<dbReference type="EMBL" id="DS027693">
    <property type="protein sequence ID" value="EAW20567.1"/>
    <property type="molecule type" value="Genomic_DNA"/>
</dbReference>
<dbReference type="Gene3D" id="3.30.559.30">
    <property type="entry name" value="Nonribosomal peptide synthetase, condensation domain"/>
    <property type="match status" value="1"/>
</dbReference>
<dbReference type="Pfam" id="PF00550">
    <property type="entry name" value="PP-binding"/>
    <property type="match status" value="1"/>
</dbReference>
<dbReference type="Pfam" id="PF00668">
    <property type="entry name" value="Condensation"/>
    <property type="match status" value="1"/>
</dbReference>
<dbReference type="Proteomes" id="UP000006702">
    <property type="component" value="Unassembled WGS sequence"/>
</dbReference>
<reference evidence="9" key="1">
    <citation type="journal article" date="2008" name="PLoS Genet.">
        <title>Genomic islands in the pathogenic filamentous fungus Aspergillus fumigatus.</title>
        <authorList>
            <person name="Fedorova N.D."/>
            <person name="Khaldi N."/>
            <person name="Joardar V.S."/>
            <person name="Maiti R."/>
            <person name="Amedeo P."/>
            <person name="Anderson M.J."/>
            <person name="Crabtree J."/>
            <person name="Silva J.C."/>
            <person name="Badger J.H."/>
            <person name="Albarraq A."/>
            <person name="Angiuoli S."/>
            <person name="Bussey H."/>
            <person name="Bowyer P."/>
            <person name="Cotty P.J."/>
            <person name="Dyer P.S."/>
            <person name="Egan A."/>
            <person name="Galens K."/>
            <person name="Fraser-Liggett C.M."/>
            <person name="Haas B.J."/>
            <person name="Inman J.M."/>
            <person name="Kent R."/>
            <person name="Lemieux S."/>
            <person name="Malavazi I."/>
            <person name="Orvis J."/>
            <person name="Roemer T."/>
            <person name="Ronning C.M."/>
            <person name="Sundaram J.P."/>
            <person name="Sutton G."/>
            <person name="Turner G."/>
            <person name="Venter J.C."/>
            <person name="White O.R."/>
            <person name="Whitty B.R."/>
            <person name="Youngman P."/>
            <person name="Wolfe K.H."/>
            <person name="Goldman G.H."/>
            <person name="Wortman J.R."/>
            <person name="Jiang B."/>
            <person name="Denning D.W."/>
            <person name="Nierman W.C."/>
        </authorList>
    </citation>
    <scope>NUCLEOTIDE SEQUENCE [LARGE SCALE GENOMIC DNA]</scope>
    <source>
        <strain evidence="9">ATCC 1020 / DSM 3700 / CBS 544.65 / FGSC A1164 / JCM 1740 / NRRL 181 / WB 181</strain>
    </source>
</reference>
<dbReference type="OMA" id="WETEMAQ"/>
<keyword evidence="4" id="KW-0677">Repeat</keyword>
<dbReference type="InterPro" id="IPR000873">
    <property type="entry name" value="AMP-dep_synth/lig_dom"/>
</dbReference>
<keyword evidence="1" id="KW-0596">Phosphopantetheine</keyword>
<feature type="domain" description="Carrier" evidence="7">
    <location>
        <begin position="356"/>
        <end position="432"/>
    </location>
</feature>
<keyword evidence="5" id="KW-0843">Virulence</keyword>
<dbReference type="AlphaFoldDB" id="A1D9T6"/>
<evidence type="ECO:0000256" key="3">
    <source>
        <dbReference type="ARBA" id="ARBA00022598"/>
    </source>
</evidence>
<dbReference type="SUPFAM" id="SSF52777">
    <property type="entry name" value="CoA-dependent acyltransferases"/>
    <property type="match status" value="2"/>
</dbReference>
<dbReference type="VEuPathDB" id="FungiDB:NFIA_029990"/>
<evidence type="ECO:0000256" key="6">
    <source>
        <dbReference type="ARBA" id="ARBA00029454"/>
    </source>
</evidence>
<dbReference type="GO" id="GO:0016874">
    <property type="term" value="F:ligase activity"/>
    <property type="evidence" value="ECO:0007669"/>
    <property type="project" value="UniProtKB-KW"/>
</dbReference>
<dbReference type="GO" id="GO:0044550">
    <property type="term" value="P:secondary metabolite biosynthetic process"/>
    <property type="evidence" value="ECO:0007669"/>
    <property type="project" value="TreeGrafter"/>
</dbReference>
<comment type="similarity">
    <text evidence="6">Belongs to the NRP synthetase family.</text>
</comment>
<dbReference type="InterPro" id="IPR001242">
    <property type="entry name" value="Condensation_dom"/>
</dbReference>
<keyword evidence="9" id="KW-1185">Reference proteome</keyword>
<organism evidence="8 9">
    <name type="scientific">Neosartorya fischeri (strain ATCC 1020 / DSM 3700 / CBS 544.65 / FGSC A1164 / JCM 1740 / NRRL 181 / WB 181)</name>
    <name type="common">Aspergillus fischerianus</name>
    <dbReference type="NCBI Taxonomy" id="331117"/>
    <lineage>
        <taxon>Eukaryota</taxon>
        <taxon>Fungi</taxon>
        <taxon>Dikarya</taxon>
        <taxon>Ascomycota</taxon>
        <taxon>Pezizomycotina</taxon>
        <taxon>Eurotiomycetes</taxon>
        <taxon>Eurotiomycetidae</taxon>
        <taxon>Eurotiales</taxon>
        <taxon>Aspergillaceae</taxon>
        <taxon>Aspergillus</taxon>
        <taxon>Aspergillus subgen. Fumigati</taxon>
    </lineage>
</organism>
<dbReference type="HOGENOM" id="CLU_000022_60_3_1"/>
<evidence type="ECO:0000259" key="7">
    <source>
        <dbReference type="PROSITE" id="PS50075"/>
    </source>
</evidence>
<name>A1D9T6_NEOFI</name>
<evidence type="ECO:0000313" key="9">
    <source>
        <dbReference type="Proteomes" id="UP000006702"/>
    </source>
</evidence>
<evidence type="ECO:0000256" key="4">
    <source>
        <dbReference type="ARBA" id="ARBA00022737"/>
    </source>
</evidence>
<dbReference type="SUPFAM" id="SSF56801">
    <property type="entry name" value="Acetyl-CoA synthetase-like"/>
    <property type="match status" value="1"/>
</dbReference>
<evidence type="ECO:0000313" key="8">
    <source>
        <dbReference type="EMBL" id="EAW20567.1"/>
    </source>
</evidence>
<dbReference type="InterPro" id="IPR045851">
    <property type="entry name" value="AMP-bd_C_sf"/>
</dbReference>
<dbReference type="Gene3D" id="3.30.300.30">
    <property type="match status" value="1"/>
</dbReference>
<dbReference type="Gene3D" id="1.10.1200.10">
    <property type="entry name" value="ACP-like"/>
    <property type="match status" value="1"/>
</dbReference>
<accession>A1D9T6</accession>
<evidence type="ECO:0000256" key="1">
    <source>
        <dbReference type="ARBA" id="ARBA00022450"/>
    </source>
</evidence>
<protein>
    <submittedName>
        <fullName evidence="8">Nonribosomal peptide synthase, putative</fullName>
    </submittedName>
</protein>
<dbReference type="PROSITE" id="PS50075">
    <property type="entry name" value="CARRIER"/>
    <property type="match status" value="1"/>
</dbReference>
<dbReference type="Gene3D" id="3.40.50.12780">
    <property type="entry name" value="N-terminal domain of ligase-like"/>
    <property type="match status" value="1"/>
</dbReference>
<dbReference type="SUPFAM" id="SSF47336">
    <property type="entry name" value="ACP-like"/>
    <property type="match status" value="1"/>
</dbReference>
<dbReference type="InterPro" id="IPR042099">
    <property type="entry name" value="ANL_N_sf"/>
</dbReference>
<dbReference type="GeneID" id="4589212"/>
<dbReference type="STRING" id="331117.A1D9T6"/>
<dbReference type="OrthoDB" id="416786at2759"/>
<dbReference type="InterPro" id="IPR023213">
    <property type="entry name" value="CAT-like_dom_sf"/>
</dbReference>
<dbReference type="GO" id="GO:0031177">
    <property type="term" value="F:phosphopantetheine binding"/>
    <property type="evidence" value="ECO:0007669"/>
    <property type="project" value="TreeGrafter"/>
</dbReference>
<dbReference type="Gene3D" id="3.30.559.10">
    <property type="entry name" value="Chloramphenicol acetyltransferase-like domain"/>
    <property type="match status" value="1"/>
</dbReference>
<dbReference type="InterPro" id="IPR009081">
    <property type="entry name" value="PP-bd_ACP"/>
</dbReference>
<evidence type="ECO:0000256" key="2">
    <source>
        <dbReference type="ARBA" id="ARBA00022553"/>
    </source>
</evidence>
<keyword evidence="2" id="KW-0597">Phosphoprotein</keyword>
<dbReference type="InterPro" id="IPR036736">
    <property type="entry name" value="ACP-like_sf"/>
</dbReference>
<proteinExistence type="inferred from homology"/>
<dbReference type="GO" id="GO:0043041">
    <property type="term" value="P:amino acid activation for nonribosomal peptide biosynthetic process"/>
    <property type="evidence" value="ECO:0007669"/>
    <property type="project" value="TreeGrafter"/>
</dbReference>
<dbReference type="CDD" id="cd05918">
    <property type="entry name" value="A_NRPS_SidN3_like"/>
    <property type="match status" value="1"/>
</dbReference>